<dbReference type="AlphaFoldDB" id="A0A955IWT5"/>
<dbReference type="InterPro" id="IPR000537">
    <property type="entry name" value="UbiA_prenyltransferase"/>
</dbReference>
<accession>A0A955IWT5</accession>
<evidence type="ECO:0000256" key="5">
    <source>
        <dbReference type="SAM" id="Phobius"/>
    </source>
</evidence>
<evidence type="ECO:0000256" key="3">
    <source>
        <dbReference type="ARBA" id="ARBA00022989"/>
    </source>
</evidence>
<evidence type="ECO:0000313" key="7">
    <source>
        <dbReference type="Proteomes" id="UP000714817"/>
    </source>
</evidence>
<feature type="transmembrane region" description="Helical" evidence="5">
    <location>
        <begin position="293"/>
        <end position="318"/>
    </location>
</feature>
<organism evidence="6 7">
    <name type="scientific">candidate division WWE3 bacterium</name>
    <dbReference type="NCBI Taxonomy" id="2053526"/>
    <lineage>
        <taxon>Bacteria</taxon>
        <taxon>Katanobacteria</taxon>
    </lineage>
</organism>
<evidence type="ECO:0000256" key="4">
    <source>
        <dbReference type="ARBA" id="ARBA00023136"/>
    </source>
</evidence>
<dbReference type="CDD" id="cd13963">
    <property type="entry name" value="PT_UbiA_2"/>
    <property type="match status" value="1"/>
</dbReference>
<feature type="transmembrane region" description="Helical" evidence="5">
    <location>
        <begin position="160"/>
        <end position="178"/>
    </location>
</feature>
<dbReference type="InterPro" id="IPR044878">
    <property type="entry name" value="UbiA_sf"/>
</dbReference>
<reference evidence="6" key="2">
    <citation type="journal article" date="2021" name="Microbiome">
        <title>Successional dynamics and alternative stable states in a saline activated sludge microbial community over 9 years.</title>
        <authorList>
            <person name="Wang Y."/>
            <person name="Ye J."/>
            <person name="Ju F."/>
            <person name="Liu L."/>
            <person name="Boyd J.A."/>
            <person name="Deng Y."/>
            <person name="Parks D.H."/>
            <person name="Jiang X."/>
            <person name="Yin X."/>
            <person name="Woodcroft B.J."/>
            <person name="Tyson G.W."/>
            <person name="Hugenholtz P."/>
            <person name="Polz M.F."/>
            <person name="Zhang T."/>
        </authorList>
    </citation>
    <scope>NUCLEOTIDE SEQUENCE</scope>
    <source>
        <strain evidence="6">HKST-UBA80</strain>
    </source>
</reference>
<name>A0A955IWT5_UNCKA</name>
<keyword evidence="2 5" id="KW-0812">Transmembrane</keyword>
<feature type="transmembrane region" description="Helical" evidence="5">
    <location>
        <begin position="133"/>
        <end position="154"/>
    </location>
</feature>
<feature type="transmembrane region" description="Helical" evidence="5">
    <location>
        <begin position="210"/>
        <end position="233"/>
    </location>
</feature>
<feature type="transmembrane region" description="Helical" evidence="5">
    <location>
        <begin position="84"/>
        <end position="102"/>
    </location>
</feature>
<keyword evidence="4 5" id="KW-0472">Membrane</keyword>
<comment type="subcellular location">
    <subcellularLocation>
        <location evidence="1">Membrane</location>
        <topology evidence="1">Multi-pass membrane protein</topology>
    </subcellularLocation>
</comment>
<dbReference type="GO" id="GO:0016765">
    <property type="term" value="F:transferase activity, transferring alkyl or aryl (other than methyl) groups"/>
    <property type="evidence" value="ECO:0007669"/>
    <property type="project" value="InterPro"/>
</dbReference>
<keyword evidence="6" id="KW-0808">Transferase</keyword>
<feature type="transmembrane region" description="Helical" evidence="5">
    <location>
        <begin position="46"/>
        <end position="63"/>
    </location>
</feature>
<dbReference type="Proteomes" id="UP000714817">
    <property type="component" value="Unassembled WGS sequence"/>
</dbReference>
<dbReference type="GO" id="GO:0016757">
    <property type="term" value="F:glycosyltransferase activity"/>
    <property type="evidence" value="ECO:0007669"/>
    <property type="project" value="UniProtKB-KW"/>
</dbReference>
<dbReference type="EMBL" id="JAGQNY010000002">
    <property type="protein sequence ID" value="MCA9301835.1"/>
    <property type="molecule type" value="Genomic_DNA"/>
</dbReference>
<gene>
    <name evidence="6" type="ORF">KDA10_00495</name>
</gene>
<sequence length="321" mass="35806">MVGFIYHVIRTARPRQWLKNLSLFAAPVFAGTLFETNVFANTVKGVVVFCILSSGIYFFNDLMDAPKDRLHPIKRNRAIASGKISAKQAQIIIFILLGGSVLGGYFFVGTYFTLAVIFYIAIQVAYSIKIRNIIILEALFVAGGFIIRVFAGGFAAESSVSSWLILTTTGLSLLLAFGKRRSEKTILLKHLDTKDQIKTRDTLRHYPDNLLNSMISMSSTFCIITYALFAFQISPETNDAAITKVLPSIISSPKWMMLTIPIVIYGVARYLYVIYEKEEGESPARVLMSDKPLFASVITWGVATLFVIYLLPSILIYFSTL</sequence>
<comment type="caution">
    <text evidence="6">The sequence shown here is derived from an EMBL/GenBank/DDBJ whole genome shotgun (WGS) entry which is preliminary data.</text>
</comment>
<evidence type="ECO:0000256" key="2">
    <source>
        <dbReference type="ARBA" id="ARBA00022692"/>
    </source>
</evidence>
<dbReference type="GO" id="GO:0016020">
    <property type="term" value="C:membrane"/>
    <property type="evidence" value="ECO:0007669"/>
    <property type="project" value="UniProtKB-SubCell"/>
</dbReference>
<reference evidence="6" key="1">
    <citation type="submission" date="2020-04" db="EMBL/GenBank/DDBJ databases">
        <authorList>
            <person name="Zhang T."/>
        </authorList>
    </citation>
    <scope>NUCLEOTIDE SEQUENCE</scope>
    <source>
        <strain evidence="6">HKST-UBA80</strain>
    </source>
</reference>
<keyword evidence="3 5" id="KW-1133">Transmembrane helix</keyword>
<protein>
    <submittedName>
        <fullName evidence="6">Decaprenyl-phosphate phosphoribosyltransferase</fullName>
        <ecNumber evidence="6">2.4.2.45</ecNumber>
    </submittedName>
</protein>
<evidence type="ECO:0000256" key="1">
    <source>
        <dbReference type="ARBA" id="ARBA00004141"/>
    </source>
</evidence>
<keyword evidence="6" id="KW-0328">Glycosyltransferase</keyword>
<evidence type="ECO:0000313" key="6">
    <source>
        <dbReference type="EMBL" id="MCA9301835.1"/>
    </source>
</evidence>
<proteinExistence type="predicted"/>
<dbReference type="EC" id="2.4.2.45" evidence="6"/>
<feature type="transmembrane region" description="Helical" evidence="5">
    <location>
        <begin position="253"/>
        <end position="272"/>
    </location>
</feature>
<dbReference type="Pfam" id="PF01040">
    <property type="entry name" value="UbiA"/>
    <property type="match status" value="1"/>
</dbReference>
<dbReference type="Gene3D" id="1.10.357.140">
    <property type="entry name" value="UbiA prenyltransferase"/>
    <property type="match status" value="1"/>
</dbReference>
<dbReference type="NCBIfam" id="NF008978">
    <property type="entry name" value="PRK12324.1-4"/>
    <property type="match status" value="1"/>
</dbReference>